<protein>
    <submittedName>
        <fullName evidence="7">Formate dehydrogenase</fullName>
    </submittedName>
</protein>
<dbReference type="Pfam" id="PF01568">
    <property type="entry name" value="Molydop_binding"/>
    <property type="match status" value="1"/>
</dbReference>
<gene>
    <name evidence="7" type="ORF">SE17_25875</name>
</gene>
<comment type="cofactor">
    <cofactor evidence="1">
        <name>[4Fe-4S] cluster</name>
        <dbReference type="ChEBI" id="CHEBI:49883"/>
    </cofactor>
</comment>
<dbReference type="GO" id="GO:0030151">
    <property type="term" value="F:molybdenum ion binding"/>
    <property type="evidence" value="ECO:0007669"/>
    <property type="project" value="TreeGrafter"/>
</dbReference>
<dbReference type="Gene3D" id="3.40.228.10">
    <property type="entry name" value="Dimethylsulfoxide Reductase, domain 2"/>
    <property type="match status" value="1"/>
</dbReference>
<dbReference type="SUPFAM" id="SSF53706">
    <property type="entry name" value="Formate dehydrogenase/DMSO reductase, domains 1-3"/>
    <property type="match status" value="1"/>
</dbReference>
<evidence type="ECO:0000256" key="1">
    <source>
        <dbReference type="ARBA" id="ARBA00001966"/>
    </source>
</evidence>
<dbReference type="CDD" id="cd02792">
    <property type="entry name" value="MopB_CT_Formate-Dh-Na-like"/>
    <property type="match status" value="1"/>
</dbReference>
<feature type="non-terminal residue" evidence="7">
    <location>
        <position position="1"/>
    </location>
</feature>
<evidence type="ECO:0000256" key="4">
    <source>
        <dbReference type="ARBA" id="ARBA00022485"/>
    </source>
</evidence>
<keyword evidence="5" id="KW-0560">Oxidoreductase</keyword>
<keyword evidence="4" id="KW-0479">Metal-binding</keyword>
<keyword evidence="4" id="KW-0408">Iron</keyword>
<dbReference type="GO" id="GO:0009061">
    <property type="term" value="P:anaerobic respiration"/>
    <property type="evidence" value="ECO:0007669"/>
    <property type="project" value="TreeGrafter"/>
</dbReference>
<sequence length="264" mass="28520">PKEARLAQQLSGGKFAGYVYFDPAADGGKDAQGNAITGKWVGLDIPDFPTTKKPTAQAKPGGVGLDFHDGASPFIMKGDGKGWLFAPSGAVDGPLPTHYEPYESPVANPMYKQQTNPATKIWEPAERLAAVGSADFPHILSTYRLTEHHLSGTMSRWLPWLAELQPELFAEISPEHAQELGIANTDRIAISTPRGSITAKALVTRRVRPYTIGGKQIHYVGLPWHWGYKGIAVGDVVNNLSAMVGDPNVSIHEAKVFVCNVKKA</sequence>
<dbReference type="PANTHER" id="PTHR43598">
    <property type="entry name" value="TUNGSTEN-CONTAINING FORMYLMETHANOFURAN DEHYDROGENASE 2 SUBUNIT B"/>
    <property type="match status" value="1"/>
</dbReference>
<reference evidence="7 8" key="1">
    <citation type="submission" date="2015-09" db="EMBL/GenBank/DDBJ databases">
        <title>Draft genome sequence of Kouleothrix aurantiaca JCM 19913.</title>
        <authorList>
            <person name="Hemp J."/>
        </authorList>
    </citation>
    <scope>NUCLEOTIDE SEQUENCE [LARGE SCALE GENOMIC DNA]</scope>
    <source>
        <strain evidence="7 8">COM-B</strain>
    </source>
</reference>
<dbReference type="GO" id="GO:0051539">
    <property type="term" value="F:4 iron, 4 sulfur cluster binding"/>
    <property type="evidence" value="ECO:0007669"/>
    <property type="project" value="UniProtKB-KW"/>
</dbReference>
<keyword evidence="8" id="KW-1185">Reference proteome</keyword>
<dbReference type="InterPro" id="IPR009010">
    <property type="entry name" value="Asp_de-COase-like_dom_sf"/>
</dbReference>
<keyword evidence="4" id="KW-0004">4Fe-4S</keyword>
<comment type="caution">
    <text evidence="7">The sequence shown here is derived from an EMBL/GenBank/DDBJ whole genome shotgun (WGS) entry which is preliminary data.</text>
</comment>
<comment type="subcellular location">
    <subcellularLocation>
        <location evidence="2">Cell envelope</location>
    </subcellularLocation>
</comment>
<evidence type="ECO:0000259" key="6">
    <source>
        <dbReference type="Pfam" id="PF01568"/>
    </source>
</evidence>
<dbReference type="GO" id="GO:0030313">
    <property type="term" value="C:cell envelope"/>
    <property type="evidence" value="ECO:0007669"/>
    <property type="project" value="UniProtKB-SubCell"/>
</dbReference>
<dbReference type="GO" id="GO:0016491">
    <property type="term" value="F:oxidoreductase activity"/>
    <property type="evidence" value="ECO:0007669"/>
    <property type="project" value="UniProtKB-KW"/>
</dbReference>
<dbReference type="GO" id="GO:0009055">
    <property type="term" value="F:electron transfer activity"/>
    <property type="evidence" value="ECO:0007669"/>
    <property type="project" value="TreeGrafter"/>
</dbReference>
<evidence type="ECO:0000256" key="2">
    <source>
        <dbReference type="ARBA" id="ARBA00004196"/>
    </source>
</evidence>
<evidence type="ECO:0000256" key="3">
    <source>
        <dbReference type="ARBA" id="ARBA00010312"/>
    </source>
</evidence>
<dbReference type="GO" id="GO:0043546">
    <property type="term" value="F:molybdopterin cofactor binding"/>
    <property type="evidence" value="ECO:0007669"/>
    <property type="project" value="InterPro"/>
</dbReference>
<keyword evidence="4" id="KW-0411">Iron-sulfur</keyword>
<dbReference type="Gene3D" id="2.40.40.20">
    <property type="match status" value="1"/>
</dbReference>
<evidence type="ECO:0000313" key="8">
    <source>
        <dbReference type="Proteomes" id="UP000050509"/>
    </source>
</evidence>
<dbReference type="SUPFAM" id="SSF50692">
    <property type="entry name" value="ADC-like"/>
    <property type="match status" value="1"/>
</dbReference>
<evidence type="ECO:0000313" key="7">
    <source>
        <dbReference type="EMBL" id="KPV50617.1"/>
    </source>
</evidence>
<dbReference type="AlphaFoldDB" id="A0A0P9DL31"/>
<dbReference type="Proteomes" id="UP000050509">
    <property type="component" value="Unassembled WGS sequence"/>
</dbReference>
<comment type="similarity">
    <text evidence="3">Belongs to the prokaryotic molybdopterin-containing oxidoreductase family.</text>
</comment>
<organism evidence="7 8">
    <name type="scientific">Kouleothrix aurantiaca</name>
    <dbReference type="NCBI Taxonomy" id="186479"/>
    <lineage>
        <taxon>Bacteria</taxon>
        <taxon>Bacillati</taxon>
        <taxon>Chloroflexota</taxon>
        <taxon>Chloroflexia</taxon>
        <taxon>Chloroflexales</taxon>
        <taxon>Roseiflexineae</taxon>
        <taxon>Roseiflexaceae</taxon>
        <taxon>Kouleothrix</taxon>
    </lineage>
</organism>
<dbReference type="PANTHER" id="PTHR43598:SF1">
    <property type="entry name" value="FORMATE DEHYDROGENASE-O MAJOR SUBUNIT"/>
    <property type="match status" value="1"/>
</dbReference>
<feature type="domain" description="Molybdopterin dinucleotide-binding" evidence="6">
    <location>
        <begin position="139"/>
        <end position="248"/>
    </location>
</feature>
<name>A0A0P9DL31_9CHLR</name>
<dbReference type="PATRIC" id="fig|186479.3.peg.1286"/>
<evidence type="ECO:0000256" key="5">
    <source>
        <dbReference type="ARBA" id="ARBA00023002"/>
    </source>
</evidence>
<proteinExistence type="inferred from homology"/>
<dbReference type="EMBL" id="LJCR01001298">
    <property type="protein sequence ID" value="KPV50617.1"/>
    <property type="molecule type" value="Genomic_DNA"/>
</dbReference>
<dbReference type="InterPro" id="IPR006657">
    <property type="entry name" value="MoPterin_dinucl-bd_dom"/>
</dbReference>
<accession>A0A0P9DL31</accession>